<feature type="chain" id="PRO_5045983204" evidence="8">
    <location>
        <begin position="28"/>
        <end position="454"/>
    </location>
</feature>
<dbReference type="RefSeq" id="WP_344636149.1">
    <property type="nucleotide sequence ID" value="NZ_BAAATR010000007.1"/>
</dbReference>
<proteinExistence type="inferred from homology"/>
<reference evidence="11" key="1">
    <citation type="journal article" date="2019" name="Int. J. Syst. Evol. Microbiol.">
        <title>The Global Catalogue of Microorganisms (GCM) 10K type strain sequencing project: providing services to taxonomists for standard genome sequencing and annotation.</title>
        <authorList>
            <consortium name="The Broad Institute Genomics Platform"/>
            <consortium name="The Broad Institute Genome Sequencing Center for Infectious Disease"/>
            <person name="Wu L."/>
            <person name="Ma J."/>
        </authorList>
    </citation>
    <scope>NUCLEOTIDE SEQUENCE [LARGE SCALE GENOMIC DNA]</scope>
    <source>
        <strain evidence="11">JCM 7356</strain>
    </source>
</reference>
<keyword evidence="4" id="KW-0378">Hydrolase</keyword>
<feature type="signal peptide" evidence="8">
    <location>
        <begin position="1"/>
        <end position="27"/>
    </location>
</feature>
<evidence type="ECO:0000256" key="4">
    <source>
        <dbReference type="ARBA" id="ARBA00022801"/>
    </source>
</evidence>
<evidence type="ECO:0000256" key="8">
    <source>
        <dbReference type="SAM" id="SignalP"/>
    </source>
</evidence>
<dbReference type="GO" id="GO:0004180">
    <property type="term" value="F:carboxypeptidase activity"/>
    <property type="evidence" value="ECO:0007669"/>
    <property type="project" value="UniProtKB-KW"/>
</dbReference>
<dbReference type="PANTHER" id="PTHR11705">
    <property type="entry name" value="PROTEASE FAMILY M14 CARBOXYPEPTIDASE A,B"/>
    <property type="match status" value="1"/>
</dbReference>
<comment type="caution">
    <text evidence="10">The sequence shown here is derived from an EMBL/GenBank/DDBJ whole genome shotgun (WGS) entry which is preliminary data.</text>
</comment>
<keyword evidence="11" id="KW-1185">Reference proteome</keyword>
<organism evidence="10 11">
    <name type="scientific">Kitasatospora cystarginea</name>
    <dbReference type="NCBI Taxonomy" id="58350"/>
    <lineage>
        <taxon>Bacteria</taxon>
        <taxon>Bacillati</taxon>
        <taxon>Actinomycetota</taxon>
        <taxon>Actinomycetes</taxon>
        <taxon>Kitasatosporales</taxon>
        <taxon>Streptomycetaceae</taxon>
        <taxon>Kitasatospora</taxon>
    </lineage>
</organism>
<sequence>MIASAGAMAALAALALPALSRADTASADPSSGRAVVYRVPIRGAGDPQKLLAGGFDVLEKRQGKDLFVLGDPAVGERLHRLGFSWSVDRTLPGGRSSARTAPGAGVNDTYYGGYRTVDTQYAHLDQTIAAHPGLATVVTYGQSWRKQNGQPGGYDLKAVCITKLTQGDCRLDPNSAKPRFFLMSQIHAREITTGEVSWRWIDYLTGSYGTDPTVTALLDSTEMWVVPIANPDGVDIVQQGGDNPNLQRKNADDTNGSSCDWNGQIGIDLNRNAGTHWGASGTSDQPCDETYLGPNSDSETENSALENLFRELYPAVRGGGDSAPAPADTRGVMITLHSDAGMVLFPWEYDHTVHTGNDAALRAMAARMGSITGYQYGQAGEILYDAAGGTDDWTYDKLGLASFTIEVGDSDGRGCDGFLPPYSCQDGYFWPKLRPALLYAAQHAASPYRTTSGG</sequence>
<dbReference type="SMART" id="SM00631">
    <property type="entry name" value="Zn_pept"/>
    <property type="match status" value="1"/>
</dbReference>
<feature type="active site" description="Proton donor/acceptor" evidence="7">
    <location>
        <position position="406"/>
    </location>
</feature>
<evidence type="ECO:0000313" key="11">
    <source>
        <dbReference type="Proteomes" id="UP001500305"/>
    </source>
</evidence>
<dbReference type="Pfam" id="PF00246">
    <property type="entry name" value="Peptidase_M14"/>
    <property type="match status" value="1"/>
</dbReference>
<keyword evidence="6" id="KW-0482">Metalloprotease</keyword>
<keyword evidence="5" id="KW-0862">Zinc</keyword>
<dbReference type="PRINTS" id="PR00765">
    <property type="entry name" value="CRBOXYPTASEA"/>
</dbReference>
<dbReference type="SUPFAM" id="SSF53187">
    <property type="entry name" value="Zn-dependent exopeptidases"/>
    <property type="match status" value="1"/>
</dbReference>
<gene>
    <name evidence="10" type="ORF">GCM10010430_22520</name>
</gene>
<comment type="similarity">
    <text evidence="2 7">Belongs to the peptidase M14 family.</text>
</comment>
<dbReference type="PANTHER" id="PTHR11705:SF143">
    <property type="entry name" value="SLL0236 PROTEIN"/>
    <property type="match status" value="1"/>
</dbReference>
<evidence type="ECO:0000256" key="5">
    <source>
        <dbReference type="ARBA" id="ARBA00022833"/>
    </source>
</evidence>
<dbReference type="PROSITE" id="PS52035">
    <property type="entry name" value="PEPTIDASE_M14"/>
    <property type="match status" value="1"/>
</dbReference>
<keyword evidence="3" id="KW-0645">Protease</keyword>
<dbReference type="EMBL" id="BAAATR010000007">
    <property type="protein sequence ID" value="GAA2240555.1"/>
    <property type="molecule type" value="Genomic_DNA"/>
</dbReference>
<evidence type="ECO:0000259" key="9">
    <source>
        <dbReference type="PROSITE" id="PS52035"/>
    </source>
</evidence>
<evidence type="ECO:0000313" key="10">
    <source>
        <dbReference type="EMBL" id="GAA2240555.1"/>
    </source>
</evidence>
<keyword evidence="8" id="KW-0732">Signal</keyword>
<comment type="cofactor">
    <cofactor evidence="1">
        <name>Zn(2+)</name>
        <dbReference type="ChEBI" id="CHEBI:29105"/>
    </cofactor>
</comment>
<dbReference type="Gene3D" id="3.40.630.10">
    <property type="entry name" value="Zn peptidases"/>
    <property type="match status" value="1"/>
</dbReference>
<evidence type="ECO:0000256" key="3">
    <source>
        <dbReference type="ARBA" id="ARBA00022670"/>
    </source>
</evidence>
<evidence type="ECO:0000256" key="2">
    <source>
        <dbReference type="ARBA" id="ARBA00005988"/>
    </source>
</evidence>
<keyword evidence="10" id="KW-0121">Carboxypeptidase</keyword>
<protein>
    <submittedName>
        <fullName evidence="10">M14 family zinc carboxypeptidase</fullName>
    </submittedName>
</protein>
<dbReference type="InterPro" id="IPR000834">
    <property type="entry name" value="Peptidase_M14"/>
</dbReference>
<feature type="domain" description="Peptidase M14" evidence="9">
    <location>
        <begin position="113"/>
        <end position="443"/>
    </location>
</feature>
<evidence type="ECO:0000256" key="1">
    <source>
        <dbReference type="ARBA" id="ARBA00001947"/>
    </source>
</evidence>
<evidence type="ECO:0000256" key="7">
    <source>
        <dbReference type="PROSITE-ProRule" id="PRU01379"/>
    </source>
</evidence>
<name>A0ABP5QRS6_9ACTN</name>
<evidence type="ECO:0000256" key="6">
    <source>
        <dbReference type="ARBA" id="ARBA00023049"/>
    </source>
</evidence>
<accession>A0ABP5QRS6</accession>
<dbReference type="Proteomes" id="UP001500305">
    <property type="component" value="Unassembled WGS sequence"/>
</dbReference>